<keyword evidence="1" id="KW-0677">Repeat</keyword>
<comment type="caution">
    <text evidence="5">The sequence shown here is derived from an EMBL/GenBank/DDBJ whole genome shotgun (WGS) entry which is preliminary data.</text>
</comment>
<gene>
    <name evidence="5" type="ORF">LKD47_01890</name>
</gene>
<feature type="domain" description="CBS" evidence="4">
    <location>
        <begin position="137"/>
        <end position="197"/>
    </location>
</feature>
<dbReference type="InterPro" id="IPR005170">
    <property type="entry name" value="Transptr-assoc_dom"/>
</dbReference>
<dbReference type="CDD" id="cd04590">
    <property type="entry name" value="CBS_pair_CorC_HlyC_assoc"/>
    <property type="match status" value="1"/>
</dbReference>
<dbReference type="GO" id="GO:0050660">
    <property type="term" value="F:flavin adenine dinucleotide binding"/>
    <property type="evidence" value="ECO:0007669"/>
    <property type="project" value="InterPro"/>
</dbReference>
<dbReference type="InterPro" id="IPR044751">
    <property type="entry name" value="Ion_transp-like_CBS"/>
</dbReference>
<proteinExistence type="predicted"/>
<evidence type="ECO:0000256" key="3">
    <source>
        <dbReference type="PROSITE-ProRule" id="PRU00703"/>
    </source>
</evidence>
<dbReference type="Pfam" id="PF03471">
    <property type="entry name" value="CorC_HlyC"/>
    <property type="match status" value="1"/>
</dbReference>
<organism evidence="5 6">
    <name type="scientific">Roseburia amylophila</name>
    <dbReference type="NCBI Taxonomy" id="2981794"/>
    <lineage>
        <taxon>Bacteria</taxon>
        <taxon>Bacillati</taxon>
        <taxon>Bacillota</taxon>
        <taxon>Clostridia</taxon>
        <taxon>Lachnospirales</taxon>
        <taxon>Lachnospiraceae</taxon>
        <taxon>Roseburia</taxon>
    </lineage>
</organism>
<protein>
    <submittedName>
        <fullName evidence="5">Hemolysin family protein</fullName>
    </submittedName>
</protein>
<evidence type="ECO:0000313" key="5">
    <source>
        <dbReference type="EMBL" id="MCC2241054.1"/>
    </source>
</evidence>
<dbReference type="InterPro" id="IPR036318">
    <property type="entry name" value="FAD-bd_PCMH-like_sf"/>
</dbReference>
<dbReference type="PANTHER" id="PTHR22777:SF17">
    <property type="entry name" value="UPF0053 PROTEIN SLL0260"/>
    <property type="match status" value="1"/>
</dbReference>
<reference evidence="5" key="1">
    <citation type="submission" date="2021-10" db="EMBL/GenBank/DDBJ databases">
        <title>Anaerobic single-cell dispensing facilitates the cultivation of human gut bacteria.</title>
        <authorList>
            <person name="Afrizal A."/>
        </authorList>
    </citation>
    <scope>NUCLEOTIDE SEQUENCE</scope>
    <source>
        <strain evidence="5">CLA-AA-H204</strain>
    </source>
</reference>
<evidence type="ECO:0000259" key="4">
    <source>
        <dbReference type="PROSITE" id="PS51371"/>
    </source>
</evidence>
<accession>A0AAW4WCK3</accession>
<dbReference type="Proteomes" id="UP001198893">
    <property type="component" value="Unassembled WGS sequence"/>
</dbReference>
<dbReference type="InterPro" id="IPR016169">
    <property type="entry name" value="FAD-bd_PCMH_sub2"/>
</dbReference>
<dbReference type="InterPro" id="IPR046342">
    <property type="entry name" value="CBS_dom_sf"/>
</dbReference>
<dbReference type="Pfam" id="PF00571">
    <property type="entry name" value="CBS"/>
    <property type="match status" value="2"/>
</dbReference>
<dbReference type="FunFam" id="3.10.580.10:FF:000002">
    <property type="entry name" value="Magnesium/cobalt efflux protein CorC"/>
    <property type="match status" value="1"/>
</dbReference>
<evidence type="ECO:0000313" key="6">
    <source>
        <dbReference type="Proteomes" id="UP001198893"/>
    </source>
</evidence>
<dbReference type="PANTHER" id="PTHR22777">
    <property type="entry name" value="HEMOLYSIN-RELATED"/>
    <property type="match status" value="1"/>
</dbReference>
<feature type="domain" description="CBS" evidence="4">
    <location>
        <begin position="68"/>
        <end position="127"/>
    </location>
</feature>
<dbReference type="RefSeq" id="WP_118638686.1">
    <property type="nucleotide sequence ID" value="NZ_JAJEQW010000001.1"/>
</dbReference>
<dbReference type="EMBL" id="JAJEQW010000001">
    <property type="protein sequence ID" value="MCC2241054.1"/>
    <property type="molecule type" value="Genomic_DNA"/>
</dbReference>
<evidence type="ECO:0000256" key="1">
    <source>
        <dbReference type="ARBA" id="ARBA00022737"/>
    </source>
</evidence>
<evidence type="ECO:0000256" key="2">
    <source>
        <dbReference type="ARBA" id="ARBA00023122"/>
    </source>
</evidence>
<dbReference type="SMART" id="SM01091">
    <property type="entry name" value="CorC_HlyC"/>
    <property type="match status" value="1"/>
</dbReference>
<dbReference type="SUPFAM" id="SSF54631">
    <property type="entry name" value="CBS-domain pair"/>
    <property type="match status" value="1"/>
</dbReference>
<dbReference type="AlphaFoldDB" id="A0AAW4WCK3"/>
<dbReference type="Gene3D" id="3.30.465.10">
    <property type="match status" value="1"/>
</dbReference>
<keyword evidence="2 3" id="KW-0129">CBS domain</keyword>
<sequence length="302" mass="34444">MDDGGSPNTGFFKKIFHKLPFKDSEDVTEEEIISMVNEGHEQGVLRENEAEMIHNIFEFGDKEAGDIMTHRKNISALDGNDIFEDVITLVIDSHYSRMPVYSDTIDNIIGVLHIKETLSYSRQPELLKKPIKEIDGLIRPVDFIPETRNINALFQEMQSAKEHMVIVVDEYGQTAGLVTMEDILEEIVGNILDEHDEEDTYIEKKPDGTFVMNGMTPLEEVGEALNLDFEDEDYDTLNGLLISLIDKIPSEHEVFEVKYKGYIFEVLSVEDKMIKYVHVVPETEESAESDTATCQQDEKMVE</sequence>
<dbReference type="InterPro" id="IPR000644">
    <property type="entry name" value="CBS_dom"/>
</dbReference>
<dbReference type="SUPFAM" id="SSF56176">
    <property type="entry name" value="FAD-binding/transporter-associated domain-like"/>
    <property type="match status" value="1"/>
</dbReference>
<dbReference type="PROSITE" id="PS51371">
    <property type="entry name" value="CBS"/>
    <property type="match status" value="2"/>
</dbReference>
<dbReference type="GO" id="GO:0005886">
    <property type="term" value="C:plasma membrane"/>
    <property type="evidence" value="ECO:0007669"/>
    <property type="project" value="TreeGrafter"/>
</dbReference>
<name>A0AAW4WCK3_9FIRM</name>
<dbReference type="Gene3D" id="3.10.580.10">
    <property type="entry name" value="CBS-domain"/>
    <property type="match status" value="1"/>
</dbReference>